<dbReference type="GO" id="GO:0016020">
    <property type="term" value="C:membrane"/>
    <property type="evidence" value="ECO:0007669"/>
    <property type="project" value="InterPro"/>
</dbReference>
<evidence type="ECO:0000313" key="1">
    <source>
        <dbReference type="EMBL" id="QHT07641.1"/>
    </source>
</evidence>
<reference evidence="1" key="1">
    <citation type="journal article" date="2020" name="Nature">
        <title>Giant virus diversity and host interactions through global metagenomics.</title>
        <authorList>
            <person name="Schulz F."/>
            <person name="Roux S."/>
            <person name="Paez-Espino D."/>
            <person name="Jungbluth S."/>
            <person name="Walsh D.A."/>
            <person name="Denef V.J."/>
            <person name="McMahon K.D."/>
            <person name="Konstantinidis K.T."/>
            <person name="Eloe-Fadrosh E.A."/>
            <person name="Kyrpides N.C."/>
            <person name="Woyke T."/>
        </authorList>
    </citation>
    <scope>NUCLEOTIDE SEQUENCE</scope>
    <source>
        <strain evidence="1">GVMAG-M-3300021964-36</strain>
    </source>
</reference>
<evidence type="ECO:0008006" key="2">
    <source>
        <dbReference type="Google" id="ProtNLM"/>
    </source>
</evidence>
<sequence>MKKSPIIFIHIPKNAGTFVRKTIKGENENGQDYYGGGDHMSLSQLSKQFPDVYKKHIFFAVSRNPYDRLVSNYEFAVHKSSDDMQQKQVLGIFKQNNIKSFEDFVNYLYNNFQKENENTFMKLKVIHWFPQTYFITINDKIPDKLKIINIDNITHELYQIIQTFGLNCSIHTNKANVVNHKHFTSYYKNNSIKDKVYEIYKKDFQMLNFDRHI</sequence>
<dbReference type="GO" id="GO:0008146">
    <property type="term" value="F:sulfotransferase activity"/>
    <property type="evidence" value="ECO:0007669"/>
    <property type="project" value="InterPro"/>
</dbReference>
<dbReference type="Gene3D" id="3.40.50.300">
    <property type="entry name" value="P-loop containing nucleotide triphosphate hydrolases"/>
    <property type="match status" value="1"/>
</dbReference>
<proteinExistence type="predicted"/>
<dbReference type="AlphaFoldDB" id="A0A6C0CT56"/>
<dbReference type="SUPFAM" id="SSF52540">
    <property type="entry name" value="P-loop containing nucleoside triphosphate hydrolases"/>
    <property type="match status" value="1"/>
</dbReference>
<organism evidence="1">
    <name type="scientific">viral metagenome</name>
    <dbReference type="NCBI Taxonomy" id="1070528"/>
    <lineage>
        <taxon>unclassified sequences</taxon>
        <taxon>metagenomes</taxon>
        <taxon>organismal metagenomes</taxon>
    </lineage>
</organism>
<dbReference type="InterPro" id="IPR005331">
    <property type="entry name" value="Sulfotransferase"/>
</dbReference>
<accession>A0A6C0CT56</accession>
<dbReference type="Pfam" id="PF03567">
    <property type="entry name" value="Sulfotransfer_2"/>
    <property type="match status" value="1"/>
</dbReference>
<name>A0A6C0CT56_9ZZZZ</name>
<dbReference type="InterPro" id="IPR027417">
    <property type="entry name" value="P-loop_NTPase"/>
</dbReference>
<protein>
    <recommendedName>
        <fullName evidence="2">Sulfotransferase domain-containing protein</fullName>
    </recommendedName>
</protein>
<dbReference type="EMBL" id="MN739484">
    <property type="protein sequence ID" value="QHT07641.1"/>
    <property type="molecule type" value="Genomic_DNA"/>
</dbReference>